<evidence type="ECO:0000313" key="3">
    <source>
        <dbReference type="Proteomes" id="UP000291613"/>
    </source>
</evidence>
<name>A0A4Q9GQL4_9HYPH</name>
<reference evidence="2 3" key="1">
    <citation type="submission" date="2019-02" db="EMBL/GenBank/DDBJ databases">
        <title>Hansschlegelia quercus sp. nov., a novel methylotrophic bacterium from buds of oak (Quercus robur L.).</title>
        <authorList>
            <person name="Agafonova N.V."/>
            <person name="Kaparullina E.N."/>
            <person name="Grouzdev D.S."/>
            <person name="Doronina N.V."/>
        </authorList>
    </citation>
    <scope>NUCLEOTIDE SEQUENCE [LARGE SCALE GENOMIC DNA]</scope>
    <source>
        <strain evidence="2 3">Dub</strain>
    </source>
</reference>
<keyword evidence="1" id="KW-0175">Coiled coil</keyword>
<protein>
    <submittedName>
        <fullName evidence="2">Septum formation initiator family protein</fullName>
    </submittedName>
</protein>
<proteinExistence type="predicted"/>
<keyword evidence="3" id="KW-1185">Reference proteome</keyword>
<dbReference type="AlphaFoldDB" id="A0A4Q9GQL4"/>
<dbReference type="Pfam" id="PF04977">
    <property type="entry name" value="DivIC"/>
    <property type="match status" value="1"/>
</dbReference>
<dbReference type="EMBL" id="SIUB01000002">
    <property type="protein sequence ID" value="TBN54320.1"/>
    <property type="molecule type" value="Genomic_DNA"/>
</dbReference>
<dbReference type="InterPro" id="IPR007060">
    <property type="entry name" value="FtsL/DivIC"/>
</dbReference>
<gene>
    <name evidence="2" type="ORF">EYR15_05640</name>
</gene>
<evidence type="ECO:0000256" key="1">
    <source>
        <dbReference type="SAM" id="Coils"/>
    </source>
</evidence>
<dbReference type="OrthoDB" id="9815600at2"/>
<organism evidence="2 3">
    <name type="scientific">Hansschlegelia quercus</name>
    <dbReference type="NCBI Taxonomy" id="2528245"/>
    <lineage>
        <taxon>Bacteria</taxon>
        <taxon>Pseudomonadati</taxon>
        <taxon>Pseudomonadota</taxon>
        <taxon>Alphaproteobacteria</taxon>
        <taxon>Hyphomicrobiales</taxon>
        <taxon>Methylopilaceae</taxon>
        <taxon>Hansschlegelia</taxon>
    </lineage>
</organism>
<dbReference type="Proteomes" id="UP000291613">
    <property type="component" value="Unassembled WGS sequence"/>
</dbReference>
<feature type="coiled-coil region" evidence="1">
    <location>
        <begin position="41"/>
        <end position="75"/>
    </location>
</feature>
<evidence type="ECO:0000313" key="2">
    <source>
        <dbReference type="EMBL" id="TBN54320.1"/>
    </source>
</evidence>
<accession>A0A4Q9GQL4</accession>
<comment type="caution">
    <text evidence="2">The sequence shown here is derived from an EMBL/GenBank/DDBJ whole genome shotgun (WGS) entry which is preliminary data.</text>
</comment>
<sequence>MIIRTKWRMAAAQLALWLVAAGAVVYFGQQAYVGDHGLVASRSKEAEVASLTQRLDSLKAERAAIEHRIDLLSTERLDPDLLDEQARDDLGWVSPSDRVIKFQ</sequence>